<dbReference type="InterPro" id="IPR050114">
    <property type="entry name" value="UPF0173_UPF0282_UlaG_hydrolase"/>
</dbReference>
<protein>
    <submittedName>
        <fullName evidence="1">MBL fold metallo-hydrolase</fullName>
    </submittedName>
</protein>
<dbReference type="EMBL" id="CP115965">
    <property type="protein sequence ID" value="WZW97700.1"/>
    <property type="molecule type" value="Genomic_DNA"/>
</dbReference>
<keyword evidence="2" id="KW-1185">Reference proteome</keyword>
<evidence type="ECO:0000313" key="1">
    <source>
        <dbReference type="EMBL" id="WZW97700.1"/>
    </source>
</evidence>
<name>A0ABZ3C7I5_9ACTN</name>
<dbReference type="RefSeq" id="WP_342372007.1">
    <property type="nucleotide sequence ID" value="NZ_CP115965.1"/>
</dbReference>
<evidence type="ECO:0000313" key="2">
    <source>
        <dbReference type="Proteomes" id="UP001434337"/>
    </source>
</evidence>
<accession>A0ABZ3C7I5</accession>
<organism evidence="1 2">
    <name type="scientific">Propioniciclava soli</name>
    <dbReference type="NCBI Taxonomy" id="2775081"/>
    <lineage>
        <taxon>Bacteria</taxon>
        <taxon>Bacillati</taxon>
        <taxon>Actinomycetota</taxon>
        <taxon>Actinomycetes</taxon>
        <taxon>Propionibacteriales</taxon>
        <taxon>Propionibacteriaceae</taxon>
        <taxon>Propioniciclava</taxon>
    </lineage>
</organism>
<dbReference type="InterPro" id="IPR036866">
    <property type="entry name" value="RibonucZ/Hydroxyglut_hydro"/>
</dbReference>
<dbReference type="PANTHER" id="PTHR43546:SF3">
    <property type="entry name" value="UPF0173 METAL-DEPENDENT HYDROLASE MJ1163"/>
    <property type="match status" value="1"/>
</dbReference>
<gene>
    <name evidence="1" type="ORF">PCC79_12425</name>
</gene>
<dbReference type="Proteomes" id="UP001434337">
    <property type="component" value="Chromosome"/>
</dbReference>
<sequence>MKIMHLGHSAVLVEVADRRILFDPGNFSDGWHALTDLDAICVTHAHPDHIDPEHVGALFAANPDAAIHVEPGVFDAVELPERAHRLAADASVELGGVRIDAVGGLHAVIHRDIPRIGNVGLVVHAEGEPTFFHPGDSLDAVPGGIDIVAVPVMGPWAALKEHIDFLRELKAPRGFGIHNGLVNDRGWNLIQGRFADMTPTDVADLRGGEAWQS</sequence>
<proteinExistence type="predicted"/>
<reference evidence="1 2" key="1">
    <citation type="journal article" date="2023" name="Environ Microbiome">
        <title>A coral-associated actinobacterium mitigates coral bleaching under heat stress.</title>
        <authorList>
            <person name="Li J."/>
            <person name="Zou Y."/>
            <person name="Li Q."/>
            <person name="Zhang J."/>
            <person name="Bourne D.G."/>
            <person name="Lyu Y."/>
            <person name="Liu C."/>
            <person name="Zhang S."/>
        </authorList>
    </citation>
    <scope>NUCLEOTIDE SEQUENCE [LARGE SCALE GENOMIC DNA]</scope>
    <source>
        <strain evidence="1 2">SCSIO 13291</strain>
    </source>
</reference>
<dbReference type="Gene3D" id="3.60.15.10">
    <property type="entry name" value="Ribonuclease Z/Hydroxyacylglutathione hydrolase-like"/>
    <property type="match status" value="1"/>
</dbReference>
<dbReference type="SUPFAM" id="SSF56281">
    <property type="entry name" value="Metallo-hydrolase/oxidoreductase"/>
    <property type="match status" value="1"/>
</dbReference>
<dbReference type="PANTHER" id="PTHR43546">
    <property type="entry name" value="UPF0173 METAL-DEPENDENT HYDROLASE MJ1163-RELATED"/>
    <property type="match status" value="1"/>
</dbReference>
<dbReference type="Pfam" id="PF13483">
    <property type="entry name" value="Lactamase_B_3"/>
    <property type="match status" value="1"/>
</dbReference>